<reference evidence="1 2" key="1">
    <citation type="submission" date="2024-01" db="EMBL/GenBank/DDBJ databases">
        <title>The genomes of 5 underutilized Papilionoideae crops provide insights into root nodulation and disease resistanc.</title>
        <authorList>
            <person name="Jiang F."/>
        </authorList>
    </citation>
    <scope>NUCLEOTIDE SEQUENCE [LARGE SCALE GENOMIC DNA]</scope>
    <source>
        <strain evidence="1">DUOXIRENSHENG_FW03</strain>
        <tissue evidence="1">Leaves</tissue>
    </source>
</reference>
<protein>
    <submittedName>
        <fullName evidence="1">Uncharacterized protein</fullName>
    </submittedName>
</protein>
<name>A0AAN9T1M6_PSOTE</name>
<dbReference type="EMBL" id="JAYMYS010000001">
    <property type="protein sequence ID" value="KAK7412324.1"/>
    <property type="molecule type" value="Genomic_DNA"/>
</dbReference>
<gene>
    <name evidence="1" type="ORF">VNO78_03777</name>
</gene>
<keyword evidence="2" id="KW-1185">Reference proteome</keyword>
<sequence>MTRRFNDHGFNYILLDRKYLLGLLTGGVNGQIDQYNITPLSNIVGGNHLLPPETIFNGGASFTVCFSSLRSIISPHHHKAHLPPQHLLQHGRHHAPLLRQPCSDGRLLLHHCPLRQPILYRLRRYLFRRNLRFRSCQPSWILLVLHTSSVAEGVAGLIRSSVKD</sequence>
<proteinExistence type="predicted"/>
<dbReference type="AlphaFoldDB" id="A0AAN9T1M6"/>
<evidence type="ECO:0000313" key="2">
    <source>
        <dbReference type="Proteomes" id="UP001386955"/>
    </source>
</evidence>
<comment type="caution">
    <text evidence="1">The sequence shown here is derived from an EMBL/GenBank/DDBJ whole genome shotgun (WGS) entry which is preliminary data.</text>
</comment>
<evidence type="ECO:0000313" key="1">
    <source>
        <dbReference type="EMBL" id="KAK7412324.1"/>
    </source>
</evidence>
<dbReference type="Proteomes" id="UP001386955">
    <property type="component" value="Unassembled WGS sequence"/>
</dbReference>
<accession>A0AAN9T1M6</accession>
<organism evidence="1 2">
    <name type="scientific">Psophocarpus tetragonolobus</name>
    <name type="common">Winged bean</name>
    <name type="synonym">Dolichos tetragonolobus</name>
    <dbReference type="NCBI Taxonomy" id="3891"/>
    <lineage>
        <taxon>Eukaryota</taxon>
        <taxon>Viridiplantae</taxon>
        <taxon>Streptophyta</taxon>
        <taxon>Embryophyta</taxon>
        <taxon>Tracheophyta</taxon>
        <taxon>Spermatophyta</taxon>
        <taxon>Magnoliopsida</taxon>
        <taxon>eudicotyledons</taxon>
        <taxon>Gunneridae</taxon>
        <taxon>Pentapetalae</taxon>
        <taxon>rosids</taxon>
        <taxon>fabids</taxon>
        <taxon>Fabales</taxon>
        <taxon>Fabaceae</taxon>
        <taxon>Papilionoideae</taxon>
        <taxon>50 kb inversion clade</taxon>
        <taxon>NPAAA clade</taxon>
        <taxon>indigoferoid/millettioid clade</taxon>
        <taxon>Phaseoleae</taxon>
        <taxon>Psophocarpus</taxon>
    </lineage>
</organism>